<sequence length="149" mass="16498">MRYQTVLTAILIVGTSACAQMPRSGLDFEASLKAQADAWDAAIVRKDQDAIAANMAARFLAISSAGALSDRDRFIANLTSAELEIDPYTVEEFQIRRFGQAALVTGRTHMTGRYQGKPFQTDYRFTDTYVYESGRWVVANVQTTEVASQ</sequence>
<reference evidence="3 4" key="1">
    <citation type="submission" date="2018-03" db="EMBL/GenBank/DDBJ databases">
        <title>Ahniella affigens gen. nov., sp. nov., a gammaproteobacterium isolated from sandy soil near a stream.</title>
        <authorList>
            <person name="Ko Y."/>
            <person name="Kim J.-H."/>
        </authorList>
    </citation>
    <scope>NUCLEOTIDE SEQUENCE [LARGE SCALE GENOMIC DNA]</scope>
    <source>
        <strain evidence="3 4">D13</strain>
    </source>
</reference>
<keyword evidence="4" id="KW-1185">Reference proteome</keyword>
<reference evidence="3 4" key="2">
    <citation type="submission" date="2018-03" db="EMBL/GenBank/DDBJ databases">
        <authorList>
            <person name="Keele B.F."/>
        </authorList>
    </citation>
    <scope>NUCLEOTIDE SEQUENCE [LARGE SCALE GENOMIC DNA]</scope>
    <source>
        <strain evidence="3 4">D13</strain>
    </source>
</reference>
<dbReference type="InterPro" id="IPR027843">
    <property type="entry name" value="DUF4440"/>
</dbReference>
<dbReference type="EMBL" id="CP027860">
    <property type="protein sequence ID" value="AVP96241.1"/>
    <property type="molecule type" value="Genomic_DNA"/>
</dbReference>
<protein>
    <recommendedName>
        <fullName evidence="2">DUF4440 domain-containing protein</fullName>
    </recommendedName>
</protein>
<accession>A0A2P1PN21</accession>
<keyword evidence="1" id="KW-0732">Signal</keyword>
<dbReference type="Gene3D" id="3.10.450.50">
    <property type="match status" value="1"/>
</dbReference>
<dbReference type="InterPro" id="IPR032710">
    <property type="entry name" value="NTF2-like_dom_sf"/>
</dbReference>
<dbReference type="AlphaFoldDB" id="A0A2P1PN21"/>
<organism evidence="3 4">
    <name type="scientific">Ahniella affigens</name>
    <dbReference type="NCBI Taxonomy" id="2021234"/>
    <lineage>
        <taxon>Bacteria</taxon>
        <taxon>Pseudomonadati</taxon>
        <taxon>Pseudomonadota</taxon>
        <taxon>Gammaproteobacteria</taxon>
        <taxon>Lysobacterales</taxon>
        <taxon>Rhodanobacteraceae</taxon>
        <taxon>Ahniella</taxon>
    </lineage>
</organism>
<evidence type="ECO:0000313" key="3">
    <source>
        <dbReference type="EMBL" id="AVP96241.1"/>
    </source>
</evidence>
<evidence type="ECO:0000259" key="2">
    <source>
        <dbReference type="Pfam" id="PF14534"/>
    </source>
</evidence>
<dbReference type="RefSeq" id="WP_106890170.1">
    <property type="nucleotide sequence ID" value="NZ_CP027860.1"/>
</dbReference>
<dbReference type="OrthoDB" id="5955095at2"/>
<dbReference type="PROSITE" id="PS51257">
    <property type="entry name" value="PROKAR_LIPOPROTEIN"/>
    <property type="match status" value="1"/>
</dbReference>
<feature type="domain" description="DUF4440" evidence="2">
    <location>
        <begin position="33"/>
        <end position="138"/>
    </location>
</feature>
<gene>
    <name evidence="3" type="ORF">C7S18_03110</name>
</gene>
<dbReference type="KEGG" id="xba:C7S18_03110"/>
<proteinExistence type="predicted"/>
<evidence type="ECO:0000313" key="4">
    <source>
        <dbReference type="Proteomes" id="UP000241074"/>
    </source>
</evidence>
<dbReference type="SUPFAM" id="SSF54427">
    <property type="entry name" value="NTF2-like"/>
    <property type="match status" value="1"/>
</dbReference>
<feature type="chain" id="PRO_5015160069" description="DUF4440 domain-containing protein" evidence="1">
    <location>
        <begin position="20"/>
        <end position="149"/>
    </location>
</feature>
<dbReference type="Proteomes" id="UP000241074">
    <property type="component" value="Chromosome"/>
</dbReference>
<evidence type="ECO:0000256" key="1">
    <source>
        <dbReference type="SAM" id="SignalP"/>
    </source>
</evidence>
<dbReference type="Pfam" id="PF14534">
    <property type="entry name" value="DUF4440"/>
    <property type="match status" value="1"/>
</dbReference>
<feature type="signal peptide" evidence="1">
    <location>
        <begin position="1"/>
        <end position="19"/>
    </location>
</feature>
<name>A0A2P1PN21_9GAMM</name>